<sequence>SAERPSRRQTRLPIRFRDMVPTALAELPPILSPSTPPSSESITTGGTSLIATSIDSPRNEFGLFRRYRSDKLPTHDPEEHVDLLALTDSLTSTEEPEALTAQQYGPFDNESSFQLSEWFITDGAQKSQRSFRKLVDIVGSPTFNPADVRNTKWDRIHRILGQTEGTATNSVQLEEGWEWMKEDAGWTQSNITINVPFNRGMKNPGVREFVVRDFYHRSIVSVIREKLANSRDDALFHYEPYELFWQPNPAAHPGVRVQGELYTSPKFLAEHQKLQEAPPEPGCTLPRCIVAMQLASDSTHLTSYGNAKVWPCYLYFGNESKYRRIKPTANLCNHVAYFQTLPDSFGDFVSQYNDGKGASQRLWTHCRRELYHAQWEVILDDEFLEAYLHGIVVKCCDGVTRRFYPRIFTYSADYPEKVLIASIRDKGQCPCPRCSMPFSEVENIGTSEDMQRRQELLRVDHEAQRKAIESARALIFNKNHAVSSDDVERLLKDTSLTPTANAFSRRLAPHGFNIYPTLVVDLMHEFELGVWKGLFIHLLRILETHDKGTKRTMHEFNRRFRLVPTFGRDTIRRFQNNVSDLKQLAARDYEDIMQASCAIPVFEGLLPEPHNSAILKLLFTCNHWHSLAKLRMHIDPTLTFMEREAEHLGMQLRQFADETCAAFETEELKREVDARHRREAKAASKRDAAGARQPRRRSSMEPAIGPVRKRYHLQTVKHHCIPDYPRTIREFGTTDSFSTEGPELEHRKPKGRYVRTSRKKFVKQMTAIERREARMRHIRQHLCKGRNQDTEGVASNPELHHQMGKTENEWIEMGEFLRRNKGDPAVKDFDAKLKKHLLPRILAILKQQGDTGADSLPPSPDSCRAEEVIILGRHNRFFEHRILRVNYTSYDVRRDQDMINAYSSHCNIMVLCRSCEDFNSTDNISYRYGRVIGAYHVNVIYNGPGRVNLNSHRLEFLWVRWYDEIGREGDNWDSRRLSRLQFGPLEDESAFGFIDPSDVLRGCHIIPRFSLNKVHADSHGGWSPMAKDQSDWKEYYINRFVDRDMLMRYHFGYGVGHTYSHVAQQHVAAPTSQHEMTRHDPLAPHASHTLNTPPAVDRFPLEQSSQDVGQDVGSGLEAESSSESDGSLYLDDEDDDHDDHFRAEDGEDLDFRQLDDIAELLVEEMYG</sequence>
<feature type="compositionally biased region" description="Low complexity" evidence="1">
    <location>
        <begin position="37"/>
        <end position="48"/>
    </location>
</feature>
<organism evidence="2 3">
    <name type="scientific">Athelia psychrophila</name>
    <dbReference type="NCBI Taxonomy" id="1759441"/>
    <lineage>
        <taxon>Eukaryota</taxon>
        <taxon>Fungi</taxon>
        <taxon>Dikarya</taxon>
        <taxon>Basidiomycota</taxon>
        <taxon>Agaricomycotina</taxon>
        <taxon>Agaricomycetes</taxon>
        <taxon>Agaricomycetidae</taxon>
        <taxon>Atheliales</taxon>
        <taxon>Atheliaceae</taxon>
        <taxon>Athelia</taxon>
    </lineage>
</organism>
<accession>A0A166SMN1</accession>
<keyword evidence="3" id="KW-1185">Reference proteome</keyword>
<evidence type="ECO:0000313" key="3">
    <source>
        <dbReference type="Proteomes" id="UP000076532"/>
    </source>
</evidence>
<name>A0A166SMN1_9AGAM</name>
<feature type="region of interest" description="Disordered" evidence="1">
    <location>
        <begin position="1066"/>
        <end position="1147"/>
    </location>
</feature>
<gene>
    <name evidence="2" type="ORF">FIBSPDRAFT_727062</name>
</gene>
<evidence type="ECO:0000313" key="2">
    <source>
        <dbReference type="EMBL" id="KZP29624.1"/>
    </source>
</evidence>
<reference evidence="2 3" key="1">
    <citation type="journal article" date="2016" name="Mol. Biol. Evol.">
        <title>Comparative Genomics of Early-Diverging Mushroom-Forming Fungi Provides Insights into the Origins of Lignocellulose Decay Capabilities.</title>
        <authorList>
            <person name="Nagy L.G."/>
            <person name="Riley R."/>
            <person name="Tritt A."/>
            <person name="Adam C."/>
            <person name="Daum C."/>
            <person name="Floudas D."/>
            <person name="Sun H."/>
            <person name="Yadav J.S."/>
            <person name="Pangilinan J."/>
            <person name="Larsson K.H."/>
            <person name="Matsuura K."/>
            <person name="Barry K."/>
            <person name="Labutti K."/>
            <person name="Kuo R."/>
            <person name="Ohm R.A."/>
            <person name="Bhattacharya S.S."/>
            <person name="Shirouzu T."/>
            <person name="Yoshinaga Y."/>
            <person name="Martin F.M."/>
            <person name="Grigoriev I.V."/>
            <person name="Hibbett D.S."/>
        </authorList>
    </citation>
    <scope>NUCLEOTIDE SEQUENCE [LARGE SCALE GENOMIC DNA]</scope>
    <source>
        <strain evidence="2 3">CBS 109695</strain>
    </source>
</reference>
<feature type="compositionally biased region" description="Basic and acidic residues" evidence="1">
    <location>
        <begin position="1138"/>
        <end position="1147"/>
    </location>
</feature>
<dbReference type="Proteomes" id="UP000076532">
    <property type="component" value="Unassembled WGS sequence"/>
</dbReference>
<proteinExistence type="predicted"/>
<evidence type="ECO:0000256" key="1">
    <source>
        <dbReference type="SAM" id="MobiDB-lite"/>
    </source>
</evidence>
<dbReference type="EMBL" id="KV417497">
    <property type="protein sequence ID" value="KZP29624.1"/>
    <property type="molecule type" value="Genomic_DNA"/>
</dbReference>
<feature type="compositionally biased region" description="Low complexity" evidence="1">
    <location>
        <begin position="1113"/>
        <end position="1129"/>
    </location>
</feature>
<protein>
    <submittedName>
        <fullName evidence="2">Uncharacterized protein</fullName>
    </submittedName>
</protein>
<dbReference type="InterPro" id="IPR041078">
    <property type="entry name" value="Plavaka"/>
</dbReference>
<feature type="non-terminal residue" evidence="2">
    <location>
        <position position="1"/>
    </location>
</feature>
<dbReference type="AlphaFoldDB" id="A0A166SMN1"/>
<feature type="region of interest" description="Disordered" evidence="1">
    <location>
        <begin position="27"/>
        <end position="53"/>
    </location>
</feature>
<dbReference type="Pfam" id="PF18759">
    <property type="entry name" value="Plavaka"/>
    <property type="match status" value="1"/>
</dbReference>
<feature type="region of interest" description="Disordered" evidence="1">
    <location>
        <begin position="671"/>
        <end position="708"/>
    </location>
</feature>
<dbReference type="STRING" id="436010.A0A166SMN1"/>
<feature type="compositionally biased region" description="Basic and acidic residues" evidence="1">
    <location>
        <begin position="671"/>
        <end position="689"/>
    </location>
</feature>
<dbReference type="OrthoDB" id="2687259at2759"/>